<dbReference type="GO" id="GO:0032259">
    <property type="term" value="P:methylation"/>
    <property type="evidence" value="ECO:0007669"/>
    <property type="project" value="UniProtKB-KW"/>
</dbReference>
<dbReference type="EMBL" id="LRGB01000512">
    <property type="protein sequence ID" value="KZS18586.1"/>
    <property type="molecule type" value="Genomic_DNA"/>
</dbReference>
<dbReference type="PANTHER" id="PTHR10867:SF17">
    <property type="entry name" value="NICOTINAMIDE N-METHYLTRANSFERASE"/>
    <property type="match status" value="1"/>
</dbReference>
<dbReference type="InterPro" id="IPR000940">
    <property type="entry name" value="NNMT_TEMT_trans"/>
</dbReference>
<dbReference type="PANTHER" id="PTHR10867">
    <property type="entry name" value="NNMT/PNMT/TEMT FAMILY MEMBER"/>
    <property type="match status" value="1"/>
</dbReference>
<dbReference type="GO" id="GO:0008170">
    <property type="term" value="F:N-methyltransferase activity"/>
    <property type="evidence" value="ECO:0007669"/>
    <property type="project" value="TreeGrafter"/>
</dbReference>
<dbReference type="OrthoDB" id="6416275at2759"/>
<protein>
    <submittedName>
        <fullName evidence="5">Nicotinamide N-methyltransferase</fullName>
    </submittedName>
</protein>
<evidence type="ECO:0000313" key="5">
    <source>
        <dbReference type="EMBL" id="KZS18586.1"/>
    </source>
</evidence>
<keyword evidence="2 5" id="KW-0489">Methyltransferase</keyword>
<comment type="caution">
    <text evidence="5">The sequence shown here is derived from an EMBL/GenBank/DDBJ whole genome shotgun (WGS) entry which is preliminary data.</text>
</comment>
<comment type="similarity">
    <text evidence="1">Belongs to the class I-like SAM-binding methyltransferase superfamily. NNMT/PNMT/TEMT family.</text>
</comment>
<gene>
    <name evidence="5" type="ORF">APZ42_015123</name>
</gene>
<name>A0A162P7A3_9CRUS</name>
<evidence type="ECO:0000256" key="1">
    <source>
        <dbReference type="ARBA" id="ARBA00007996"/>
    </source>
</evidence>
<accession>A0A162P7A3</accession>
<dbReference type="InterPro" id="IPR053384">
    <property type="entry name" value="SAM-dep_methyltransferase"/>
</dbReference>
<reference evidence="5 6" key="1">
    <citation type="submission" date="2016-03" db="EMBL/GenBank/DDBJ databases">
        <title>EvidentialGene: Evidence-directed Construction of Genes on Genomes.</title>
        <authorList>
            <person name="Gilbert D.G."/>
            <person name="Choi J.-H."/>
            <person name="Mockaitis K."/>
            <person name="Colbourne J."/>
            <person name="Pfrender M."/>
        </authorList>
    </citation>
    <scope>NUCLEOTIDE SEQUENCE [LARGE SCALE GENOMIC DNA]</scope>
    <source>
        <strain evidence="5 6">Xinb3</strain>
        <tissue evidence="5">Complete organism</tissue>
    </source>
</reference>
<sequence length="274" mass="31428">MVEKENKSLSSVYQEKFQPDYYIRRYYSGLDAGNEFCLHNLHQFFKQAESNKNTEGAAKKVLEVGSGPVPIYIISASQWTDWIVCSDFLEQNRHKFNEWLSTGRKADETWLPYARYVAHLESENADQESAFLVLERARRSIRSILPCDVLQSDPLLGKADTLFDVIISVFCLECAASSAEEYRITITNVARLLQPSGHLIMMGGLEGEYYFICDRKIPRIKLTREMIDSALEDAGCRIVTWEELPRSLRPPDLPIDYKAMFFCVAKKKITDVSL</sequence>
<keyword evidence="4" id="KW-0949">S-adenosyl-L-methionine</keyword>
<dbReference type="Gene3D" id="3.40.50.150">
    <property type="entry name" value="Vaccinia Virus protein VP39"/>
    <property type="match status" value="1"/>
</dbReference>
<dbReference type="STRING" id="35525.A0A162P7A3"/>
<organism evidence="5 6">
    <name type="scientific">Daphnia magna</name>
    <dbReference type="NCBI Taxonomy" id="35525"/>
    <lineage>
        <taxon>Eukaryota</taxon>
        <taxon>Metazoa</taxon>
        <taxon>Ecdysozoa</taxon>
        <taxon>Arthropoda</taxon>
        <taxon>Crustacea</taxon>
        <taxon>Branchiopoda</taxon>
        <taxon>Diplostraca</taxon>
        <taxon>Cladocera</taxon>
        <taxon>Anomopoda</taxon>
        <taxon>Daphniidae</taxon>
        <taxon>Daphnia</taxon>
    </lineage>
</organism>
<dbReference type="Proteomes" id="UP000076858">
    <property type="component" value="Unassembled WGS sequence"/>
</dbReference>
<evidence type="ECO:0000256" key="4">
    <source>
        <dbReference type="ARBA" id="ARBA00022691"/>
    </source>
</evidence>
<evidence type="ECO:0000256" key="2">
    <source>
        <dbReference type="ARBA" id="ARBA00022603"/>
    </source>
</evidence>
<keyword evidence="3 5" id="KW-0808">Transferase</keyword>
<dbReference type="PROSITE" id="PS51681">
    <property type="entry name" value="SAM_MT_NNMT_PNMT_TEMT"/>
    <property type="match status" value="1"/>
</dbReference>
<dbReference type="AlphaFoldDB" id="A0A162P7A3"/>
<dbReference type="Pfam" id="PF01234">
    <property type="entry name" value="NNMT_PNMT_TEMT"/>
    <property type="match status" value="1"/>
</dbReference>
<dbReference type="NCBIfam" id="NF041360">
    <property type="entry name" value="GntF_guanitoxin"/>
    <property type="match status" value="1"/>
</dbReference>
<dbReference type="SUPFAM" id="SSF53335">
    <property type="entry name" value="S-adenosyl-L-methionine-dependent methyltransferases"/>
    <property type="match status" value="1"/>
</dbReference>
<keyword evidence="6" id="KW-1185">Reference proteome</keyword>
<proteinExistence type="inferred from homology"/>
<dbReference type="InterPro" id="IPR029063">
    <property type="entry name" value="SAM-dependent_MTases_sf"/>
</dbReference>
<dbReference type="GO" id="GO:0005829">
    <property type="term" value="C:cytosol"/>
    <property type="evidence" value="ECO:0007669"/>
    <property type="project" value="TreeGrafter"/>
</dbReference>
<evidence type="ECO:0000313" key="6">
    <source>
        <dbReference type="Proteomes" id="UP000076858"/>
    </source>
</evidence>
<evidence type="ECO:0000256" key="3">
    <source>
        <dbReference type="ARBA" id="ARBA00022679"/>
    </source>
</evidence>